<protein>
    <submittedName>
        <fullName evidence="1">Uncharacterized protein</fullName>
    </submittedName>
</protein>
<accession>A0A6N3GRW4</accession>
<dbReference type="RefSeq" id="WP_156627855.1">
    <property type="nucleotide sequence ID" value="NZ_CACRTO010000049.1"/>
</dbReference>
<organism evidence="1">
    <name type="scientific">Clostridium tertium</name>
    <dbReference type="NCBI Taxonomy" id="1559"/>
    <lineage>
        <taxon>Bacteria</taxon>
        <taxon>Bacillati</taxon>
        <taxon>Bacillota</taxon>
        <taxon>Clostridia</taxon>
        <taxon>Eubacteriales</taxon>
        <taxon>Clostridiaceae</taxon>
        <taxon>Clostridium</taxon>
    </lineage>
</organism>
<sequence length="104" mass="11974">MDKVDTISIHAEKHVYNPEVISTKKKTQFGKDIDILKLREDTMLHPDSIVYNDEQNVIKYVKEYDFNISTPDTTTGQHRVFINLSPKAGKTNRNSQFQLYTGGN</sequence>
<dbReference type="AlphaFoldDB" id="A0A6N3GRW4"/>
<reference evidence="1" key="1">
    <citation type="submission" date="2019-11" db="EMBL/GenBank/DDBJ databases">
        <authorList>
            <person name="Feng L."/>
        </authorList>
    </citation>
    <scope>NUCLEOTIDE SEQUENCE</scope>
    <source>
        <strain evidence="1">CTertiumLFYP3</strain>
    </source>
</reference>
<proteinExistence type="predicted"/>
<gene>
    <name evidence="1" type="ORF">CTLFYP3_00063</name>
</gene>
<evidence type="ECO:0000313" key="1">
    <source>
        <dbReference type="EMBL" id="VYU67075.1"/>
    </source>
</evidence>
<name>A0A6N3GRW4_9CLOT</name>
<dbReference type="EMBL" id="CACRTO010000049">
    <property type="protein sequence ID" value="VYU67075.1"/>
    <property type="molecule type" value="Genomic_DNA"/>
</dbReference>